<dbReference type="Gene3D" id="1.10.530.10">
    <property type="match status" value="1"/>
</dbReference>
<organism evidence="10 11">
    <name type="scientific">Solanum tuberosum</name>
    <name type="common">Potato</name>
    <dbReference type="NCBI Taxonomy" id="4113"/>
    <lineage>
        <taxon>Eukaryota</taxon>
        <taxon>Viridiplantae</taxon>
        <taxon>Streptophyta</taxon>
        <taxon>Embryophyta</taxon>
        <taxon>Tracheophyta</taxon>
        <taxon>Spermatophyta</taxon>
        <taxon>Magnoliopsida</taxon>
        <taxon>eudicotyledons</taxon>
        <taxon>Gunneridae</taxon>
        <taxon>Pentapetalae</taxon>
        <taxon>asterids</taxon>
        <taxon>lamiids</taxon>
        <taxon>Solanales</taxon>
        <taxon>Solanaceae</taxon>
        <taxon>Solanoideae</taxon>
        <taxon>Solaneae</taxon>
        <taxon>Solanum</taxon>
    </lineage>
</organism>
<keyword evidence="6 7" id="KW-1015">Disulfide bond</keyword>
<dbReference type="InterPro" id="IPR000726">
    <property type="entry name" value="Glyco_hydro_19_cat"/>
</dbReference>
<evidence type="ECO:0000259" key="9">
    <source>
        <dbReference type="PROSITE" id="PS50941"/>
    </source>
</evidence>
<dbReference type="PANTHER" id="PTHR22595:SF149">
    <property type="entry name" value="BASIC 30 KDA ENDOCHITINASE"/>
    <property type="match status" value="1"/>
</dbReference>
<evidence type="ECO:0000313" key="10">
    <source>
        <dbReference type="EMBL" id="KAH0779074.1"/>
    </source>
</evidence>
<evidence type="ECO:0000256" key="1">
    <source>
        <dbReference type="ARBA" id="ARBA00004116"/>
    </source>
</evidence>
<accession>A0ABQ7WEC0</accession>
<comment type="caution">
    <text evidence="10">The sequence shown here is derived from an EMBL/GenBank/DDBJ whole genome shotgun (WGS) entry which is preliminary data.</text>
</comment>
<dbReference type="InterPro" id="IPR001002">
    <property type="entry name" value="Chitin-bd_1"/>
</dbReference>
<dbReference type="InterPro" id="IPR036861">
    <property type="entry name" value="Endochitinase-like_sf"/>
</dbReference>
<feature type="disulfide bond" evidence="7">
    <location>
        <begin position="11"/>
        <end position="23"/>
    </location>
</feature>
<dbReference type="Pfam" id="PF00182">
    <property type="entry name" value="Glyco_hydro_19"/>
    <property type="match status" value="1"/>
</dbReference>
<keyword evidence="3 7" id="KW-0147">Chitin-binding</keyword>
<gene>
    <name evidence="10" type="ORF">KY290_005501</name>
</gene>
<dbReference type="EMBL" id="JAIVGD010000002">
    <property type="protein sequence ID" value="KAH0779074.1"/>
    <property type="molecule type" value="Genomic_DNA"/>
</dbReference>
<dbReference type="Gene3D" id="3.30.60.10">
    <property type="entry name" value="Endochitinase-like"/>
    <property type="match status" value="1"/>
</dbReference>
<proteinExistence type="predicted"/>
<name>A0ABQ7WEC0_SOLTU</name>
<sequence>MANKKAGGALCASGLCCSKFGWCGDTNDYCGPGGGPDPGPSGDLDCPGGSGPGPSGDLDGVISNSIFDQMLNHRNNNACQGKGSFPRFGTTGDINACKRELRLSLPKHLIKLLADDLQHQIDHTHGRTASLENSF</sequence>
<feature type="domain" description="Chitin-binding type-1" evidence="9">
    <location>
        <begin position="1"/>
        <end position="48"/>
    </location>
</feature>
<dbReference type="PROSITE" id="PS00026">
    <property type="entry name" value="CHIT_BIND_I_1"/>
    <property type="match status" value="1"/>
</dbReference>
<dbReference type="InterPro" id="IPR018371">
    <property type="entry name" value="Chitin-binding_1_CS"/>
</dbReference>
<reference evidence="10 11" key="1">
    <citation type="journal article" date="2021" name="bioRxiv">
        <title>Chromosome-scale and haplotype-resolved genome assembly of a tetraploid potato cultivar.</title>
        <authorList>
            <person name="Sun H."/>
            <person name="Jiao W.-B."/>
            <person name="Krause K."/>
            <person name="Campoy J.A."/>
            <person name="Goel M."/>
            <person name="Folz-Donahue K."/>
            <person name="Kukat C."/>
            <person name="Huettel B."/>
            <person name="Schneeberger K."/>
        </authorList>
    </citation>
    <scope>NUCLEOTIDE SEQUENCE [LARGE SCALE GENOMIC DNA]</scope>
    <source>
        <strain evidence="10">SolTubOtavaFocal</strain>
        <tissue evidence="10">Leaves</tissue>
    </source>
</reference>
<keyword evidence="11" id="KW-1185">Reference proteome</keyword>
<dbReference type="SMART" id="SM00270">
    <property type="entry name" value="ChtBD1"/>
    <property type="match status" value="1"/>
</dbReference>
<dbReference type="SUPFAM" id="SSF57016">
    <property type="entry name" value="Plant lectins/antimicrobial peptides"/>
    <property type="match status" value="1"/>
</dbReference>
<dbReference type="PRINTS" id="PR00451">
    <property type="entry name" value="CHITINBINDNG"/>
</dbReference>
<feature type="disulfide bond" evidence="7">
    <location>
        <begin position="16"/>
        <end position="30"/>
    </location>
</feature>
<evidence type="ECO:0000256" key="4">
    <source>
        <dbReference type="ARBA" id="ARBA00022729"/>
    </source>
</evidence>
<evidence type="ECO:0000256" key="7">
    <source>
        <dbReference type="PROSITE-ProRule" id="PRU00261"/>
    </source>
</evidence>
<keyword evidence="5" id="KW-0611">Plant defense</keyword>
<protein>
    <recommendedName>
        <fullName evidence="9">Chitin-binding type-1 domain-containing protein</fullName>
    </recommendedName>
</protein>
<comment type="caution">
    <text evidence="7">Lacks conserved residue(s) required for the propagation of feature annotation.</text>
</comment>
<evidence type="ECO:0000256" key="5">
    <source>
        <dbReference type="ARBA" id="ARBA00022821"/>
    </source>
</evidence>
<dbReference type="PANTHER" id="PTHR22595">
    <property type="entry name" value="CHITINASE-RELATED"/>
    <property type="match status" value="1"/>
</dbReference>
<keyword evidence="2" id="KW-0926">Vacuole</keyword>
<dbReference type="Proteomes" id="UP000826656">
    <property type="component" value="Unassembled WGS sequence"/>
</dbReference>
<comment type="subcellular location">
    <subcellularLocation>
        <location evidence="1">Vacuole</location>
    </subcellularLocation>
</comment>
<evidence type="ECO:0000313" key="11">
    <source>
        <dbReference type="Proteomes" id="UP000826656"/>
    </source>
</evidence>
<evidence type="ECO:0000256" key="2">
    <source>
        <dbReference type="ARBA" id="ARBA00022554"/>
    </source>
</evidence>
<evidence type="ECO:0000256" key="8">
    <source>
        <dbReference type="SAM" id="MobiDB-lite"/>
    </source>
</evidence>
<dbReference type="Pfam" id="PF00187">
    <property type="entry name" value="Chitin_bind_1"/>
    <property type="match status" value="1"/>
</dbReference>
<evidence type="ECO:0000256" key="3">
    <source>
        <dbReference type="ARBA" id="ARBA00022669"/>
    </source>
</evidence>
<keyword evidence="4" id="KW-0732">Signal</keyword>
<dbReference type="PROSITE" id="PS50941">
    <property type="entry name" value="CHIT_BIND_I_2"/>
    <property type="match status" value="1"/>
</dbReference>
<feature type="region of interest" description="Disordered" evidence="8">
    <location>
        <begin position="34"/>
        <end position="59"/>
    </location>
</feature>
<evidence type="ECO:0000256" key="6">
    <source>
        <dbReference type="ARBA" id="ARBA00023157"/>
    </source>
</evidence>